<sequence length="114" mass="13163">MEGKGKKRREKNYRATHGGTTRLPPPPNTSSIDVIPSKLRQIMAFSDMCLLKIHSKDQVQAINAGNKRKDDRAEQSNAHQKRNKKRKRKEVKTFGLIQLNWALLVQREKSERNS</sequence>
<accession>A0AAF0R2A3</accession>
<organism evidence="2 3">
    <name type="scientific">Solanum verrucosum</name>
    <dbReference type="NCBI Taxonomy" id="315347"/>
    <lineage>
        <taxon>Eukaryota</taxon>
        <taxon>Viridiplantae</taxon>
        <taxon>Streptophyta</taxon>
        <taxon>Embryophyta</taxon>
        <taxon>Tracheophyta</taxon>
        <taxon>Spermatophyta</taxon>
        <taxon>Magnoliopsida</taxon>
        <taxon>eudicotyledons</taxon>
        <taxon>Gunneridae</taxon>
        <taxon>Pentapetalae</taxon>
        <taxon>asterids</taxon>
        <taxon>lamiids</taxon>
        <taxon>Solanales</taxon>
        <taxon>Solanaceae</taxon>
        <taxon>Solanoideae</taxon>
        <taxon>Solaneae</taxon>
        <taxon>Solanum</taxon>
    </lineage>
</organism>
<keyword evidence="3" id="KW-1185">Reference proteome</keyword>
<dbReference type="AlphaFoldDB" id="A0AAF0R2A3"/>
<evidence type="ECO:0000313" key="3">
    <source>
        <dbReference type="Proteomes" id="UP001234989"/>
    </source>
</evidence>
<name>A0AAF0R2A3_SOLVR</name>
<feature type="region of interest" description="Disordered" evidence="1">
    <location>
        <begin position="1"/>
        <end position="31"/>
    </location>
</feature>
<feature type="region of interest" description="Disordered" evidence="1">
    <location>
        <begin position="61"/>
        <end position="91"/>
    </location>
</feature>
<feature type="compositionally biased region" description="Basic residues" evidence="1">
    <location>
        <begin position="79"/>
        <end position="90"/>
    </location>
</feature>
<dbReference type="Proteomes" id="UP001234989">
    <property type="component" value="Chromosome 5"/>
</dbReference>
<protein>
    <submittedName>
        <fullName evidence="2">Uncharacterized protein</fullName>
    </submittedName>
</protein>
<dbReference type="PANTHER" id="PTHR37218">
    <property type="entry name" value="COILED-COIL PROTEIN"/>
    <property type="match status" value="1"/>
</dbReference>
<gene>
    <name evidence="2" type="ORF">MTR67_024086</name>
</gene>
<dbReference type="PANTHER" id="PTHR37218:SF2">
    <property type="entry name" value="COILED-COIL PROTEIN"/>
    <property type="match status" value="1"/>
</dbReference>
<proteinExistence type="predicted"/>
<dbReference type="EMBL" id="CP133616">
    <property type="protein sequence ID" value="WMV30701.1"/>
    <property type="molecule type" value="Genomic_DNA"/>
</dbReference>
<evidence type="ECO:0000256" key="1">
    <source>
        <dbReference type="SAM" id="MobiDB-lite"/>
    </source>
</evidence>
<feature type="compositionally biased region" description="Basic residues" evidence="1">
    <location>
        <begin position="1"/>
        <end position="11"/>
    </location>
</feature>
<evidence type="ECO:0000313" key="2">
    <source>
        <dbReference type="EMBL" id="WMV30701.1"/>
    </source>
</evidence>
<reference evidence="2" key="1">
    <citation type="submission" date="2023-08" db="EMBL/GenBank/DDBJ databases">
        <title>A de novo genome assembly of Solanum verrucosum Schlechtendal, a Mexican diploid species geographically isolated from the other diploid A-genome species in potato relatives.</title>
        <authorList>
            <person name="Hosaka K."/>
        </authorList>
    </citation>
    <scope>NUCLEOTIDE SEQUENCE</scope>
    <source>
        <tissue evidence="2">Young leaves</tissue>
    </source>
</reference>